<accession>A0A4D4J872</accession>
<evidence type="ECO:0000313" key="3">
    <source>
        <dbReference type="Proteomes" id="UP000298860"/>
    </source>
</evidence>
<evidence type="ECO:0000256" key="1">
    <source>
        <dbReference type="SAM" id="MobiDB-lite"/>
    </source>
</evidence>
<gene>
    <name evidence="2" type="ORF">GTS_22720</name>
</gene>
<proteinExistence type="predicted"/>
<sequence length="62" mass="6613">MCFEHDRFRITVTRTEVRAPVRKASANGDDALRSSRRQQAAEGDELNTEPNLGAAVVGAGGG</sequence>
<dbReference type="Proteomes" id="UP000298860">
    <property type="component" value="Unassembled WGS sequence"/>
</dbReference>
<name>A0A4D4J872_9PSEU</name>
<evidence type="ECO:0000313" key="2">
    <source>
        <dbReference type="EMBL" id="GDY30639.1"/>
    </source>
</evidence>
<comment type="caution">
    <text evidence="2">The sequence shown here is derived from an EMBL/GenBank/DDBJ whole genome shotgun (WGS) entry which is preliminary data.</text>
</comment>
<protein>
    <submittedName>
        <fullName evidence="2">Uncharacterized protein</fullName>
    </submittedName>
</protein>
<organism evidence="2 3">
    <name type="scientific">Gandjariella thermophila</name>
    <dbReference type="NCBI Taxonomy" id="1931992"/>
    <lineage>
        <taxon>Bacteria</taxon>
        <taxon>Bacillati</taxon>
        <taxon>Actinomycetota</taxon>
        <taxon>Actinomycetes</taxon>
        <taxon>Pseudonocardiales</taxon>
        <taxon>Pseudonocardiaceae</taxon>
        <taxon>Gandjariella</taxon>
    </lineage>
</organism>
<dbReference type="AlphaFoldDB" id="A0A4D4J872"/>
<reference evidence="3" key="1">
    <citation type="submission" date="2019-04" db="EMBL/GenBank/DDBJ databases">
        <title>Draft genome sequence of Pseudonocardiaceae bacterium SL3-2-4.</title>
        <authorList>
            <person name="Ningsih F."/>
            <person name="Yokota A."/>
            <person name="Sakai Y."/>
            <person name="Nanatani K."/>
            <person name="Yabe S."/>
            <person name="Oetari A."/>
            <person name="Sjamsuridzal W."/>
        </authorList>
    </citation>
    <scope>NUCLEOTIDE SEQUENCE [LARGE SCALE GENOMIC DNA]</scope>
    <source>
        <strain evidence="3">SL3-2-4</strain>
    </source>
</reference>
<dbReference type="EMBL" id="BJFL01000008">
    <property type="protein sequence ID" value="GDY30639.1"/>
    <property type="molecule type" value="Genomic_DNA"/>
</dbReference>
<keyword evidence="3" id="KW-1185">Reference proteome</keyword>
<feature type="region of interest" description="Disordered" evidence="1">
    <location>
        <begin position="21"/>
        <end position="62"/>
    </location>
</feature>
<feature type="compositionally biased region" description="Low complexity" evidence="1">
    <location>
        <begin position="53"/>
        <end position="62"/>
    </location>
</feature>